<evidence type="ECO:0000256" key="6">
    <source>
        <dbReference type="SAM" id="MobiDB-lite"/>
    </source>
</evidence>
<evidence type="ECO:0000256" key="1">
    <source>
        <dbReference type="ARBA" id="ARBA00004453"/>
    </source>
</evidence>
<dbReference type="OrthoDB" id="5297879at2"/>
<dbReference type="GO" id="GO:0003680">
    <property type="term" value="F:minor groove of adenine-thymine-rich DNA binding"/>
    <property type="evidence" value="ECO:0007669"/>
    <property type="project" value="TreeGrafter"/>
</dbReference>
<keyword evidence="4" id="KW-0238">DNA-binding</keyword>
<proteinExistence type="inferred from homology"/>
<dbReference type="Pfam" id="PF00816">
    <property type="entry name" value="Histone_HNS"/>
    <property type="match status" value="1"/>
</dbReference>
<organism evidence="8 9">
    <name type="scientific">Alkalilimnicola ehrlichii (strain ATCC BAA-1101 / DSM 17681 / MLHE-1)</name>
    <dbReference type="NCBI Taxonomy" id="187272"/>
    <lineage>
        <taxon>Bacteria</taxon>
        <taxon>Pseudomonadati</taxon>
        <taxon>Pseudomonadota</taxon>
        <taxon>Gammaproteobacteria</taxon>
        <taxon>Chromatiales</taxon>
        <taxon>Ectothiorhodospiraceae</taxon>
        <taxon>Alkalilimnicola</taxon>
    </lineage>
</organism>
<dbReference type="RefSeq" id="WP_011629722.1">
    <property type="nucleotide sequence ID" value="NC_008340.1"/>
</dbReference>
<dbReference type="InterPro" id="IPR027444">
    <property type="entry name" value="H-NS_C_dom"/>
</dbReference>
<dbReference type="SUPFAM" id="SSF81273">
    <property type="entry name" value="H-NS histone-like proteins"/>
    <property type="match status" value="1"/>
</dbReference>
<dbReference type="Proteomes" id="UP000001962">
    <property type="component" value="Chromosome"/>
</dbReference>
<name>Q0A759_ALKEH</name>
<feature type="coiled-coil region" evidence="5">
    <location>
        <begin position="11"/>
        <end position="50"/>
    </location>
</feature>
<evidence type="ECO:0000256" key="3">
    <source>
        <dbReference type="ARBA" id="ARBA00022490"/>
    </source>
</evidence>
<keyword evidence="5" id="KW-0175">Coiled coil</keyword>
<dbReference type="Gene3D" id="4.10.430.10">
    <property type="entry name" value="Histone-like protein H-NS, C-terminal domain"/>
    <property type="match status" value="1"/>
</dbReference>
<dbReference type="GO" id="GO:0000976">
    <property type="term" value="F:transcription cis-regulatory region binding"/>
    <property type="evidence" value="ECO:0007669"/>
    <property type="project" value="TreeGrafter"/>
</dbReference>
<dbReference type="eggNOG" id="COG2916">
    <property type="taxonomic scope" value="Bacteria"/>
</dbReference>
<dbReference type="GO" id="GO:0003681">
    <property type="term" value="F:bent DNA binding"/>
    <property type="evidence" value="ECO:0007669"/>
    <property type="project" value="TreeGrafter"/>
</dbReference>
<dbReference type="GO" id="GO:0005829">
    <property type="term" value="C:cytosol"/>
    <property type="evidence" value="ECO:0007669"/>
    <property type="project" value="TreeGrafter"/>
</dbReference>
<feature type="domain" description="DNA-binding protein H-NS-like C-terminal" evidence="7">
    <location>
        <begin position="59"/>
        <end position="104"/>
    </location>
</feature>
<accession>Q0A759</accession>
<dbReference type="AlphaFoldDB" id="Q0A759"/>
<dbReference type="GO" id="GO:0001217">
    <property type="term" value="F:DNA-binding transcription repressor activity"/>
    <property type="evidence" value="ECO:0007669"/>
    <property type="project" value="TreeGrafter"/>
</dbReference>
<evidence type="ECO:0000313" key="8">
    <source>
        <dbReference type="EMBL" id="ABI57328.1"/>
    </source>
</evidence>
<dbReference type="PANTHER" id="PTHR38097:SF2">
    <property type="entry name" value="DNA-BINDING PROTEIN STPA"/>
    <property type="match status" value="1"/>
</dbReference>
<comment type="similarity">
    <text evidence="2">Belongs to the histone-like protein H-NS family.</text>
</comment>
<keyword evidence="3" id="KW-0963">Cytoplasm</keyword>
<dbReference type="GO" id="GO:0009295">
    <property type="term" value="C:nucleoid"/>
    <property type="evidence" value="ECO:0007669"/>
    <property type="project" value="UniProtKB-SubCell"/>
</dbReference>
<dbReference type="HOGENOM" id="CLU_117503_1_2_6"/>
<evidence type="ECO:0000259" key="7">
    <source>
        <dbReference type="SMART" id="SM00528"/>
    </source>
</evidence>
<reference evidence="9" key="1">
    <citation type="submission" date="2006-08" db="EMBL/GenBank/DDBJ databases">
        <title>Complete sequence of Alkalilimnicola ehrilichei MLHE-1.</title>
        <authorList>
            <person name="Copeland A."/>
            <person name="Lucas S."/>
            <person name="Lapidus A."/>
            <person name="Barry K."/>
            <person name="Detter J.C."/>
            <person name="Glavina del Rio T."/>
            <person name="Hammon N."/>
            <person name="Israni S."/>
            <person name="Dalin E."/>
            <person name="Tice H."/>
            <person name="Pitluck S."/>
            <person name="Sims D."/>
            <person name="Brettin T."/>
            <person name="Bruce D."/>
            <person name="Han C."/>
            <person name="Tapia R."/>
            <person name="Gilna P."/>
            <person name="Schmutz J."/>
            <person name="Larimer F."/>
            <person name="Land M."/>
            <person name="Hauser L."/>
            <person name="Kyrpides N."/>
            <person name="Mikhailova N."/>
            <person name="Oremland R.S."/>
            <person name="Hoeft S.E."/>
            <person name="Switzer-Blum J."/>
            <person name="Kulp T."/>
            <person name="King G."/>
            <person name="Tabita R."/>
            <person name="Witte B."/>
            <person name="Santini J.M."/>
            <person name="Basu P."/>
            <person name="Hollibaugh J.T."/>
            <person name="Xie G."/>
            <person name="Stolz J.F."/>
            <person name="Richardson P."/>
        </authorList>
    </citation>
    <scope>NUCLEOTIDE SEQUENCE [LARGE SCALE GENOMIC DNA]</scope>
    <source>
        <strain evidence="9">ATCC BAA-1101 / DSM 17681 / MLHE-1</strain>
    </source>
</reference>
<dbReference type="SMART" id="SM00528">
    <property type="entry name" value="HNS"/>
    <property type="match status" value="1"/>
</dbReference>
<sequence length="105" mass="12136">MDLSGYSVSELNKLKTDIDREIRQRRKQQAKEAQRELKAVAEKYGFALNELVGNAQPASGQKAKAKAIYRHPEDPSKTWSGRGRRPRWINEWEQKGRDIDELRVG</sequence>
<dbReference type="KEGG" id="aeh:Mlg_1986"/>
<keyword evidence="9" id="KW-1185">Reference proteome</keyword>
<protein>
    <submittedName>
        <fullName evidence="8">Histone family protein nucleoid-structuring protein H-NS</fullName>
    </submittedName>
</protein>
<evidence type="ECO:0000256" key="2">
    <source>
        <dbReference type="ARBA" id="ARBA00010610"/>
    </source>
</evidence>
<gene>
    <name evidence="8" type="ordered locus">Mlg_1986</name>
</gene>
<dbReference type="InterPro" id="IPR037150">
    <property type="entry name" value="H-NS_C_dom_sf"/>
</dbReference>
<dbReference type="PANTHER" id="PTHR38097">
    <property type="match status" value="1"/>
</dbReference>
<dbReference type="EMBL" id="CP000453">
    <property type="protein sequence ID" value="ABI57328.1"/>
    <property type="molecule type" value="Genomic_DNA"/>
</dbReference>
<evidence type="ECO:0000313" key="9">
    <source>
        <dbReference type="Proteomes" id="UP000001962"/>
    </source>
</evidence>
<feature type="region of interest" description="Disordered" evidence="6">
    <location>
        <begin position="56"/>
        <end position="87"/>
    </location>
</feature>
<dbReference type="GO" id="GO:0032993">
    <property type="term" value="C:protein-DNA complex"/>
    <property type="evidence" value="ECO:0007669"/>
    <property type="project" value="TreeGrafter"/>
</dbReference>
<comment type="subcellular location">
    <subcellularLocation>
        <location evidence="1">Cytoplasm</location>
        <location evidence="1">Nucleoid</location>
    </subcellularLocation>
</comment>
<evidence type="ECO:0000256" key="4">
    <source>
        <dbReference type="ARBA" id="ARBA00023125"/>
    </source>
</evidence>
<evidence type="ECO:0000256" key="5">
    <source>
        <dbReference type="SAM" id="Coils"/>
    </source>
</evidence>